<protein>
    <submittedName>
        <fullName evidence="7">FAD/NAD(P)-binding domain-containing protein</fullName>
    </submittedName>
</protein>
<keyword evidence="5" id="KW-1133">Transmembrane helix</keyword>
<dbReference type="AlphaFoldDB" id="A0A9P4NFN1"/>
<dbReference type="OrthoDB" id="2431938at2759"/>
<keyword evidence="4" id="KW-0560">Oxidoreductase</keyword>
<dbReference type="PANTHER" id="PTHR47356:SF2">
    <property type="entry name" value="FAD-BINDING DOMAIN-CONTAINING PROTEIN-RELATED"/>
    <property type="match status" value="1"/>
</dbReference>
<keyword evidence="5" id="KW-0812">Transmembrane</keyword>
<dbReference type="InterPro" id="IPR036188">
    <property type="entry name" value="FAD/NAD-bd_sf"/>
</dbReference>
<feature type="transmembrane region" description="Helical" evidence="5">
    <location>
        <begin position="452"/>
        <end position="476"/>
    </location>
</feature>
<keyword evidence="8" id="KW-1185">Reference proteome</keyword>
<dbReference type="GO" id="GO:0004497">
    <property type="term" value="F:monooxygenase activity"/>
    <property type="evidence" value="ECO:0007669"/>
    <property type="project" value="InterPro"/>
</dbReference>
<comment type="similarity">
    <text evidence="1">Belongs to the paxM FAD-dependent monooxygenase family.</text>
</comment>
<feature type="transmembrane region" description="Helical" evidence="5">
    <location>
        <begin position="561"/>
        <end position="586"/>
    </location>
</feature>
<evidence type="ECO:0000256" key="3">
    <source>
        <dbReference type="ARBA" id="ARBA00022827"/>
    </source>
</evidence>
<dbReference type="Pfam" id="PF01494">
    <property type="entry name" value="FAD_binding_3"/>
    <property type="match status" value="1"/>
</dbReference>
<accession>A0A9P4NFN1</accession>
<dbReference type="InterPro" id="IPR050562">
    <property type="entry name" value="FAD_mOase_fung"/>
</dbReference>
<reference evidence="7" key="1">
    <citation type="journal article" date="2020" name="Stud. Mycol.">
        <title>101 Dothideomycetes genomes: a test case for predicting lifestyles and emergence of pathogens.</title>
        <authorList>
            <person name="Haridas S."/>
            <person name="Albert R."/>
            <person name="Binder M."/>
            <person name="Bloem J."/>
            <person name="Labutti K."/>
            <person name="Salamov A."/>
            <person name="Andreopoulos B."/>
            <person name="Baker S."/>
            <person name="Barry K."/>
            <person name="Bills G."/>
            <person name="Bluhm B."/>
            <person name="Cannon C."/>
            <person name="Castanera R."/>
            <person name="Culley D."/>
            <person name="Daum C."/>
            <person name="Ezra D."/>
            <person name="Gonzalez J."/>
            <person name="Henrissat B."/>
            <person name="Kuo A."/>
            <person name="Liang C."/>
            <person name="Lipzen A."/>
            <person name="Lutzoni F."/>
            <person name="Magnuson J."/>
            <person name="Mondo S."/>
            <person name="Nolan M."/>
            <person name="Ohm R."/>
            <person name="Pangilinan J."/>
            <person name="Park H.-J."/>
            <person name="Ramirez L."/>
            <person name="Alfaro M."/>
            <person name="Sun H."/>
            <person name="Tritt A."/>
            <person name="Yoshinaga Y."/>
            <person name="Zwiers L.-H."/>
            <person name="Turgeon B."/>
            <person name="Goodwin S."/>
            <person name="Spatafora J."/>
            <person name="Crous P."/>
            <person name="Grigoriev I."/>
        </authorList>
    </citation>
    <scope>NUCLEOTIDE SEQUENCE</scope>
    <source>
        <strain evidence="7">CBS 130266</strain>
    </source>
</reference>
<feature type="transmembrane region" description="Helical" evidence="5">
    <location>
        <begin position="762"/>
        <end position="788"/>
    </location>
</feature>
<evidence type="ECO:0000313" key="7">
    <source>
        <dbReference type="EMBL" id="KAF2418752.1"/>
    </source>
</evidence>
<evidence type="ECO:0000256" key="4">
    <source>
        <dbReference type="ARBA" id="ARBA00023002"/>
    </source>
</evidence>
<keyword evidence="5" id="KW-0472">Membrane</keyword>
<feature type="transmembrane region" description="Helical" evidence="5">
    <location>
        <begin position="732"/>
        <end position="750"/>
    </location>
</feature>
<feature type="domain" description="FAD-binding" evidence="6">
    <location>
        <begin position="9"/>
        <end position="374"/>
    </location>
</feature>
<sequence length="823" mass="92821">MEKEHIRRVIIVGAGVTGLTLANALEQAEIDFVLLERRSEVDPRHGQSIAAEPNGSRILDQLGILEKWRPLAQPIQWWHERDTKGEILFRTDGIQLGGLARTGYELGFGDRGDYLEIIGANIKDQSKIHLNMSITSVEESDSEVTVTCEDGSVYHGDILVGADGVRSKVREEMWRLASSMHKDLVEHDRKALFAEYTCLFGITKTPAGPSPGDCDYRYDKGRSSLIFAGPHGKTYYFIFEELDKVHRGNDIPKFTKEDAVKYARKHLTMKIRPDLTFADYWKEADNQNLVSVEEGVFKLWTYGRIACVGDAAHKMTPNIGTGGNAGIESAAALANVIKLISDQSKGKLLTREAVEKSLKSYQNRRMKRANFMVKGAGEITRMQAGKTASHRFSAMMARVMPGDFVANFLSDYFCDSVMLDYLPPPKASLEVLQPFNSSQGASQKEKRMQRAFLALPFLGIFFFIKTILAPATVIPFMMPFFHAKQIIWEGGSAPIRTQFYGIKQIDDLWAPFNTFFTPTIYGYDPISRAQTMTFLTDLGVIVAIWAFESVRRANILTFARLPVLFMLLGQLRGIGVLSPLYYFLYYTCTPIEKFKSSDMRLGRRNFAVVLLPVLLLMFYGPGFAMFNWPTLAGREAWLFFWQMFPVWISLSTFVLSYVVPDTTVSDRFTVPDRDLPAIRYTICILSALSAAVWIWTCLTKAPQLNVFALLLPERLPNQSTDFVSFAREFLRVDALSLYGNTFLWLAYLFWDLKYAGMVETSWIRLGLYLTLSTIVLGPGATAGLGWLWRENVLATRRHKDAITVDNLRRKSGLVSEVGMKASG</sequence>
<dbReference type="GO" id="GO:0071949">
    <property type="term" value="F:FAD binding"/>
    <property type="evidence" value="ECO:0007669"/>
    <property type="project" value="InterPro"/>
</dbReference>
<evidence type="ECO:0000259" key="6">
    <source>
        <dbReference type="Pfam" id="PF01494"/>
    </source>
</evidence>
<evidence type="ECO:0000313" key="8">
    <source>
        <dbReference type="Proteomes" id="UP000800235"/>
    </source>
</evidence>
<dbReference type="EMBL" id="MU007125">
    <property type="protein sequence ID" value="KAF2418752.1"/>
    <property type="molecule type" value="Genomic_DNA"/>
</dbReference>
<dbReference type="PANTHER" id="PTHR47356">
    <property type="entry name" value="FAD-DEPENDENT MONOOXYGENASE ASQG-RELATED"/>
    <property type="match status" value="1"/>
</dbReference>
<evidence type="ECO:0000256" key="1">
    <source>
        <dbReference type="ARBA" id="ARBA00007992"/>
    </source>
</evidence>
<comment type="caution">
    <text evidence="7">The sequence shown here is derived from an EMBL/GenBank/DDBJ whole genome shotgun (WGS) entry which is preliminary data.</text>
</comment>
<keyword evidence="2" id="KW-0285">Flavoprotein</keyword>
<evidence type="ECO:0000256" key="5">
    <source>
        <dbReference type="SAM" id="Phobius"/>
    </source>
</evidence>
<proteinExistence type="inferred from homology"/>
<dbReference type="PRINTS" id="PR00420">
    <property type="entry name" value="RNGMNOXGNASE"/>
</dbReference>
<feature type="transmembrane region" description="Helical" evidence="5">
    <location>
        <begin position="638"/>
        <end position="658"/>
    </location>
</feature>
<name>A0A9P4NFN1_9PEZI</name>
<dbReference type="Proteomes" id="UP000800235">
    <property type="component" value="Unassembled WGS sequence"/>
</dbReference>
<keyword evidence="3" id="KW-0274">FAD</keyword>
<organism evidence="7 8">
    <name type="scientific">Tothia fuscella</name>
    <dbReference type="NCBI Taxonomy" id="1048955"/>
    <lineage>
        <taxon>Eukaryota</taxon>
        <taxon>Fungi</taxon>
        <taxon>Dikarya</taxon>
        <taxon>Ascomycota</taxon>
        <taxon>Pezizomycotina</taxon>
        <taxon>Dothideomycetes</taxon>
        <taxon>Pleosporomycetidae</taxon>
        <taxon>Venturiales</taxon>
        <taxon>Cylindrosympodiaceae</taxon>
        <taxon>Tothia</taxon>
    </lineage>
</organism>
<gene>
    <name evidence="7" type="ORF">EJ08DRAFT_642930</name>
</gene>
<feature type="transmembrane region" description="Helical" evidence="5">
    <location>
        <begin position="606"/>
        <end position="626"/>
    </location>
</feature>
<dbReference type="Gene3D" id="3.50.50.60">
    <property type="entry name" value="FAD/NAD(P)-binding domain"/>
    <property type="match status" value="1"/>
</dbReference>
<dbReference type="SUPFAM" id="SSF51905">
    <property type="entry name" value="FAD/NAD(P)-binding domain"/>
    <property type="match status" value="1"/>
</dbReference>
<dbReference type="InterPro" id="IPR002938">
    <property type="entry name" value="FAD-bd"/>
</dbReference>
<evidence type="ECO:0000256" key="2">
    <source>
        <dbReference type="ARBA" id="ARBA00022630"/>
    </source>
</evidence>